<dbReference type="Gene3D" id="2.70.98.10">
    <property type="match status" value="1"/>
</dbReference>
<organism evidence="1 2">
    <name type="scientific">Parvularcula dongshanensis</name>
    <dbReference type="NCBI Taxonomy" id="1173995"/>
    <lineage>
        <taxon>Bacteria</taxon>
        <taxon>Pseudomonadati</taxon>
        <taxon>Pseudomonadota</taxon>
        <taxon>Alphaproteobacteria</taxon>
        <taxon>Parvularculales</taxon>
        <taxon>Parvularculaceae</taxon>
        <taxon>Parvularcula</taxon>
    </lineage>
</organism>
<evidence type="ECO:0000313" key="1">
    <source>
        <dbReference type="EMBL" id="MBB4660418.1"/>
    </source>
</evidence>
<dbReference type="GO" id="GO:0030246">
    <property type="term" value="F:carbohydrate binding"/>
    <property type="evidence" value="ECO:0007669"/>
    <property type="project" value="InterPro"/>
</dbReference>
<dbReference type="InterPro" id="IPR014718">
    <property type="entry name" value="GH-type_carb-bd"/>
</dbReference>
<proteinExistence type="predicted"/>
<gene>
    <name evidence="1" type="ORF">GGQ59_002970</name>
</gene>
<dbReference type="GO" id="GO:0004034">
    <property type="term" value="F:aldose 1-epimerase activity"/>
    <property type="evidence" value="ECO:0007669"/>
    <property type="project" value="TreeGrafter"/>
</dbReference>
<dbReference type="Pfam" id="PF01263">
    <property type="entry name" value="Aldose_epim"/>
    <property type="match status" value="1"/>
</dbReference>
<dbReference type="SUPFAM" id="SSF74650">
    <property type="entry name" value="Galactose mutarotase-like"/>
    <property type="match status" value="1"/>
</dbReference>
<sequence>ESLIPTGRVTPVEGTPFDFREAKPIGEDIRDGGNDQIAQARGYDQNFVLDGDAGGEPRLAARVHDPVSGRTMTLLSDQAGLQLYTANHMNGTVAGKGGTLYRQSDALCLEPENFPDAPNQRGFPSARLDPGDTYRNVMVLRFTADGAL</sequence>
<reference evidence="1 2" key="1">
    <citation type="submission" date="2020-08" db="EMBL/GenBank/DDBJ databases">
        <title>Genomic Encyclopedia of Type Strains, Phase IV (KMG-IV): sequencing the most valuable type-strain genomes for metagenomic binning, comparative biology and taxonomic classification.</title>
        <authorList>
            <person name="Goeker M."/>
        </authorList>
    </citation>
    <scope>NUCLEOTIDE SEQUENCE [LARGE SCALE GENOMIC DNA]</scope>
    <source>
        <strain evidence="1 2">DSM 102850</strain>
    </source>
</reference>
<accession>A0A840I8I6</accession>
<dbReference type="InterPro" id="IPR008183">
    <property type="entry name" value="Aldose_1/G6P_1-epimerase"/>
</dbReference>
<dbReference type="InterPro" id="IPR011013">
    <property type="entry name" value="Gal_mutarotase_sf_dom"/>
</dbReference>
<dbReference type="PANTHER" id="PTHR10091:SF0">
    <property type="entry name" value="GALACTOSE MUTAROTASE"/>
    <property type="match status" value="1"/>
</dbReference>
<name>A0A840I8I6_9PROT</name>
<comment type="caution">
    <text evidence="1">The sequence shown here is derived from an EMBL/GenBank/DDBJ whole genome shotgun (WGS) entry which is preliminary data.</text>
</comment>
<protein>
    <submittedName>
        <fullName evidence="1">Galactose mutarotase-like enzyme</fullName>
    </submittedName>
</protein>
<dbReference type="GO" id="GO:0033499">
    <property type="term" value="P:galactose catabolic process via UDP-galactose, Leloir pathway"/>
    <property type="evidence" value="ECO:0007669"/>
    <property type="project" value="TreeGrafter"/>
</dbReference>
<dbReference type="Proteomes" id="UP000563524">
    <property type="component" value="Unassembled WGS sequence"/>
</dbReference>
<dbReference type="GO" id="GO:0006006">
    <property type="term" value="P:glucose metabolic process"/>
    <property type="evidence" value="ECO:0007669"/>
    <property type="project" value="TreeGrafter"/>
</dbReference>
<evidence type="ECO:0000313" key="2">
    <source>
        <dbReference type="Proteomes" id="UP000563524"/>
    </source>
</evidence>
<dbReference type="EMBL" id="JACHOB010000013">
    <property type="protein sequence ID" value="MBB4660418.1"/>
    <property type="molecule type" value="Genomic_DNA"/>
</dbReference>
<feature type="non-terminal residue" evidence="1">
    <location>
        <position position="1"/>
    </location>
</feature>
<dbReference type="AlphaFoldDB" id="A0A840I8I6"/>
<dbReference type="GO" id="GO:0005737">
    <property type="term" value="C:cytoplasm"/>
    <property type="evidence" value="ECO:0007669"/>
    <property type="project" value="TreeGrafter"/>
</dbReference>
<dbReference type="PANTHER" id="PTHR10091">
    <property type="entry name" value="ALDOSE-1-EPIMERASE"/>
    <property type="match status" value="1"/>
</dbReference>
<keyword evidence="2" id="KW-1185">Reference proteome</keyword>